<dbReference type="SUPFAM" id="SSF53254">
    <property type="entry name" value="Phosphoglycerate mutase-like"/>
    <property type="match status" value="1"/>
</dbReference>
<dbReference type="CDD" id="cd07067">
    <property type="entry name" value="HP_PGM_like"/>
    <property type="match status" value="1"/>
</dbReference>
<keyword evidence="1" id="KW-0378">Hydrolase</keyword>
<gene>
    <name evidence="1" type="ORF">AB0301_15395</name>
</gene>
<dbReference type="EMBL" id="JBFBMH010000031">
    <property type="protein sequence ID" value="MEW1976440.1"/>
    <property type="molecule type" value="Genomic_DNA"/>
</dbReference>
<evidence type="ECO:0000313" key="1">
    <source>
        <dbReference type="EMBL" id="MEW1976440.1"/>
    </source>
</evidence>
<dbReference type="Gene3D" id="3.40.50.1240">
    <property type="entry name" value="Phosphoglycerate mutase-like"/>
    <property type="match status" value="1"/>
</dbReference>
<dbReference type="EC" id="3.1.3.-" evidence="1"/>
<comment type="caution">
    <text evidence="1">The sequence shown here is derived from an EMBL/GenBank/DDBJ whole genome shotgun (WGS) entry which is preliminary data.</text>
</comment>
<dbReference type="InterPro" id="IPR029033">
    <property type="entry name" value="His_PPase_superfam"/>
</dbReference>
<reference evidence="1 2" key="1">
    <citation type="submission" date="2024-06" db="EMBL/GenBank/DDBJ databases">
        <title>The Natural Products Discovery Center: Release of the First 8490 Sequenced Strains for Exploring Actinobacteria Biosynthetic Diversity.</title>
        <authorList>
            <person name="Kalkreuter E."/>
            <person name="Kautsar S.A."/>
            <person name="Yang D."/>
            <person name="Bader C.D."/>
            <person name="Teijaro C.N."/>
            <person name="Fluegel L."/>
            <person name="Davis C.M."/>
            <person name="Simpson J.R."/>
            <person name="Lauterbach L."/>
            <person name="Steele A.D."/>
            <person name="Gui C."/>
            <person name="Meng S."/>
            <person name="Li G."/>
            <person name="Viehrig K."/>
            <person name="Ye F."/>
            <person name="Su P."/>
            <person name="Kiefer A.F."/>
            <person name="Nichols A."/>
            <person name="Cepeda A.J."/>
            <person name="Yan W."/>
            <person name="Fan B."/>
            <person name="Jiang Y."/>
            <person name="Adhikari A."/>
            <person name="Zheng C.-J."/>
            <person name="Schuster L."/>
            <person name="Cowan T.M."/>
            <person name="Smanski M.J."/>
            <person name="Chevrette M.G."/>
            <person name="De Carvalho L.P.S."/>
            <person name="Shen B."/>
        </authorList>
    </citation>
    <scope>NUCLEOTIDE SEQUENCE [LARGE SCALE GENOMIC DNA]</scope>
    <source>
        <strain evidence="1 2">NPDC077434</strain>
    </source>
</reference>
<accession>A0ABV3LKJ5</accession>
<dbReference type="RefSeq" id="WP_206495092.1">
    <property type="nucleotide sequence ID" value="NZ_JAJVKR010000002.1"/>
</dbReference>
<dbReference type="PANTHER" id="PTHR48100">
    <property type="entry name" value="BROAD-SPECIFICITY PHOSPHATASE YOR283W-RELATED"/>
    <property type="match status" value="1"/>
</dbReference>
<dbReference type="GO" id="GO:0016787">
    <property type="term" value="F:hydrolase activity"/>
    <property type="evidence" value="ECO:0007669"/>
    <property type="project" value="UniProtKB-KW"/>
</dbReference>
<dbReference type="Proteomes" id="UP001553715">
    <property type="component" value="Unassembled WGS sequence"/>
</dbReference>
<proteinExistence type="predicted"/>
<name>A0ABV3LKJ5_9MICO</name>
<organism evidence="1 2">
    <name type="scientific">Microbacterium profundi</name>
    <dbReference type="NCBI Taxonomy" id="450380"/>
    <lineage>
        <taxon>Bacteria</taxon>
        <taxon>Bacillati</taxon>
        <taxon>Actinomycetota</taxon>
        <taxon>Actinomycetes</taxon>
        <taxon>Micrococcales</taxon>
        <taxon>Microbacteriaceae</taxon>
        <taxon>Microbacterium</taxon>
    </lineage>
</organism>
<dbReference type="SMART" id="SM00855">
    <property type="entry name" value="PGAM"/>
    <property type="match status" value="1"/>
</dbReference>
<keyword evidence="2" id="KW-1185">Reference proteome</keyword>
<dbReference type="InterPro" id="IPR013078">
    <property type="entry name" value="His_Pase_superF_clade-1"/>
</dbReference>
<dbReference type="PANTHER" id="PTHR48100:SF59">
    <property type="entry name" value="ADENOSYLCOBALAMIN_ALPHA-RIBAZOLE PHOSPHATASE"/>
    <property type="match status" value="1"/>
</dbReference>
<sequence length="178" mass="19775">MTVALVRHGRTAWNLARRMQGRADIPLDAHGRAQAESAAELLSRATWDRIVTSPLRRASETASLIRMKLAHAEVTTDERLIERDYGVAEGMAVSEARERWPESDYPDAEPLNETTERARRVLTRIERLEGNSIIVAHGTLLRVGVEALTDGTCPRILNGQVVLLERDGAEALVARFLS</sequence>
<protein>
    <submittedName>
        <fullName evidence="1">Histidine phosphatase family protein</fullName>
        <ecNumber evidence="1">3.1.3.-</ecNumber>
    </submittedName>
</protein>
<dbReference type="InterPro" id="IPR050275">
    <property type="entry name" value="PGM_Phosphatase"/>
</dbReference>
<dbReference type="Pfam" id="PF00300">
    <property type="entry name" value="His_Phos_1"/>
    <property type="match status" value="1"/>
</dbReference>
<evidence type="ECO:0000313" key="2">
    <source>
        <dbReference type="Proteomes" id="UP001553715"/>
    </source>
</evidence>